<reference evidence="1" key="1">
    <citation type="submission" date="2020-08" db="EMBL/GenBank/DDBJ databases">
        <title>Multicomponent nature underlies the extraordinary mechanical properties of spider dragline silk.</title>
        <authorList>
            <person name="Kono N."/>
            <person name="Nakamura H."/>
            <person name="Mori M."/>
            <person name="Yoshida Y."/>
            <person name="Ohtoshi R."/>
            <person name="Malay A.D."/>
            <person name="Moran D.A.P."/>
            <person name="Tomita M."/>
            <person name="Numata K."/>
            <person name="Arakawa K."/>
        </authorList>
    </citation>
    <scope>NUCLEOTIDE SEQUENCE</scope>
</reference>
<dbReference type="Proteomes" id="UP000887159">
    <property type="component" value="Unassembled WGS sequence"/>
</dbReference>
<gene>
    <name evidence="1" type="ORF">TNCV_3876151</name>
</gene>
<dbReference type="AlphaFoldDB" id="A0A8X6T0L1"/>
<accession>A0A8X6T0L1</accession>
<protein>
    <submittedName>
        <fullName evidence="1">Uncharacterized protein</fullName>
    </submittedName>
</protein>
<evidence type="ECO:0000313" key="1">
    <source>
        <dbReference type="EMBL" id="GFY18927.1"/>
    </source>
</evidence>
<keyword evidence="2" id="KW-1185">Reference proteome</keyword>
<name>A0A8X6T0L1_TRICX</name>
<evidence type="ECO:0000313" key="2">
    <source>
        <dbReference type="Proteomes" id="UP000887159"/>
    </source>
</evidence>
<comment type="caution">
    <text evidence="1">The sequence shown here is derived from an EMBL/GenBank/DDBJ whole genome shotgun (WGS) entry which is preliminary data.</text>
</comment>
<organism evidence="1 2">
    <name type="scientific">Trichonephila clavipes</name>
    <name type="common">Golden silk orbweaver</name>
    <name type="synonym">Nephila clavipes</name>
    <dbReference type="NCBI Taxonomy" id="2585209"/>
    <lineage>
        <taxon>Eukaryota</taxon>
        <taxon>Metazoa</taxon>
        <taxon>Ecdysozoa</taxon>
        <taxon>Arthropoda</taxon>
        <taxon>Chelicerata</taxon>
        <taxon>Arachnida</taxon>
        <taxon>Araneae</taxon>
        <taxon>Araneomorphae</taxon>
        <taxon>Entelegynae</taxon>
        <taxon>Araneoidea</taxon>
        <taxon>Nephilidae</taxon>
        <taxon>Trichonephila</taxon>
    </lineage>
</organism>
<sequence length="73" mass="8384">MDVCKSIVPSRHRGTLNSRRAVSPLVRLVAGDKRWEYPYPPPECSPSKLAWNRAKSYCHLYGVQGYSQRQAYT</sequence>
<dbReference type="EMBL" id="BMAU01021350">
    <property type="protein sequence ID" value="GFY18927.1"/>
    <property type="molecule type" value="Genomic_DNA"/>
</dbReference>
<proteinExistence type="predicted"/>